<dbReference type="KEGG" id="stur:STURON_00525"/>
<dbReference type="PATRIC" id="fig|216946.3.peg.527"/>
<keyword evidence="2" id="KW-1185">Reference proteome</keyword>
<name>A0A0K1P644_9MOLU</name>
<reference evidence="1 2" key="1">
    <citation type="journal article" date="2015" name="Genome Announc.">
        <title>Complete Genome Sequence of Spiroplasma turonicum Strain Tab4cT, a Parasite of a Horse Fly, Haematopota sp. (Diptera: Tabanidae).</title>
        <authorList>
            <person name="Davis R.E."/>
            <person name="Shao J."/>
            <person name="Zhao Y."/>
            <person name="Gasparich G.E."/>
            <person name="Gaynor B.J."/>
            <person name="Donofrio N."/>
        </authorList>
    </citation>
    <scope>NUCLEOTIDE SEQUENCE [LARGE SCALE GENOMIC DNA]</scope>
    <source>
        <strain evidence="1 2">Tab4c</strain>
    </source>
</reference>
<sequence length="209" mass="24080">MVIIHLVEITKNNFYERFKMNKIINILGTITVLTPPTILLSNTTSCSNEINKLNYNEEKSDLDLIEFLTSNIIDLNGDKLSLDESGKKLNKTYGNTSAVKTESINSDGFEGSMVIFKKVNEEQTGYVSPYEFDDEGYAFPKFFISLYKEGESFKVIIDKENVRNSYMLSLLGSSELNEFKIFIYKSKIEYKDNVRNVKYTKLYENKIVL</sequence>
<evidence type="ECO:0000313" key="1">
    <source>
        <dbReference type="EMBL" id="AKU79771.1"/>
    </source>
</evidence>
<organism evidence="1 2">
    <name type="scientific">Spiroplasma turonicum</name>
    <dbReference type="NCBI Taxonomy" id="216946"/>
    <lineage>
        <taxon>Bacteria</taxon>
        <taxon>Bacillati</taxon>
        <taxon>Mycoplasmatota</taxon>
        <taxon>Mollicutes</taxon>
        <taxon>Entomoplasmatales</taxon>
        <taxon>Spiroplasmataceae</taxon>
        <taxon>Spiroplasma</taxon>
    </lineage>
</organism>
<gene>
    <name evidence="1" type="ORF">STURON_00525</name>
</gene>
<dbReference type="EMBL" id="CP012328">
    <property type="protein sequence ID" value="AKU79771.1"/>
    <property type="molecule type" value="Genomic_DNA"/>
</dbReference>
<dbReference type="STRING" id="216946.STURO_v1c05230"/>
<evidence type="ECO:0000313" key="2">
    <source>
        <dbReference type="Proteomes" id="UP000067243"/>
    </source>
</evidence>
<dbReference type="AlphaFoldDB" id="A0A0K1P644"/>
<protein>
    <submittedName>
        <fullName evidence="1">Uncharacterized protein</fullName>
    </submittedName>
</protein>
<proteinExistence type="predicted"/>
<accession>A0A0K1P644</accession>
<dbReference type="Proteomes" id="UP000067243">
    <property type="component" value="Chromosome"/>
</dbReference>